<name>A0AAD7R601_9TELE</name>
<dbReference type="Proteomes" id="UP001221898">
    <property type="component" value="Unassembled WGS sequence"/>
</dbReference>
<reference evidence="1" key="1">
    <citation type="journal article" date="2023" name="Science">
        <title>Genome structures resolve the early diversification of teleost fishes.</title>
        <authorList>
            <person name="Parey E."/>
            <person name="Louis A."/>
            <person name="Montfort J."/>
            <person name="Bouchez O."/>
            <person name="Roques C."/>
            <person name="Iampietro C."/>
            <person name="Lluch J."/>
            <person name="Castinel A."/>
            <person name="Donnadieu C."/>
            <person name="Desvignes T."/>
            <person name="Floi Bucao C."/>
            <person name="Jouanno E."/>
            <person name="Wen M."/>
            <person name="Mejri S."/>
            <person name="Dirks R."/>
            <person name="Jansen H."/>
            <person name="Henkel C."/>
            <person name="Chen W.J."/>
            <person name="Zahm M."/>
            <person name="Cabau C."/>
            <person name="Klopp C."/>
            <person name="Thompson A.W."/>
            <person name="Robinson-Rechavi M."/>
            <person name="Braasch I."/>
            <person name="Lecointre G."/>
            <person name="Bobe J."/>
            <person name="Postlethwait J.H."/>
            <person name="Berthelot C."/>
            <person name="Roest Crollius H."/>
            <person name="Guiguen Y."/>
        </authorList>
    </citation>
    <scope>NUCLEOTIDE SEQUENCE</scope>
    <source>
        <strain evidence="1">NC1722</strain>
    </source>
</reference>
<dbReference type="AlphaFoldDB" id="A0AAD7R601"/>
<keyword evidence="2" id="KW-1185">Reference proteome</keyword>
<gene>
    <name evidence="1" type="ORF">AAFF_G00396730</name>
</gene>
<protein>
    <submittedName>
        <fullName evidence="1">Uncharacterized protein</fullName>
    </submittedName>
</protein>
<evidence type="ECO:0000313" key="1">
    <source>
        <dbReference type="EMBL" id="KAJ8362096.1"/>
    </source>
</evidence>
<proteinExistence type="predicted"/>
<accession>A0AAD7R601</accession>
<evidence type="ECO:0000313" key="2">
    <source>
        <dbReference type="Proteomes" id="UP001221898"/>
    </source>
</evidence>
<organism evidence="1 2">
    <name type="scientific">Aldrovandia affinis</name>
    <dbReference type="NCBI Taxonomy" id="143900"/>
    <lineage>
        <taxon>Eukaryota</taxon>
        <taxon>Metazoa</taxon>
        <taxon>Chordata</taxon>
        <taxon>Craniata</taxon>
        <taxon>Vertebrata</taxon>
        <taxon>Euteleostomi</taxon>
        <taxon>Actinopterygii</taxon>
        <taxon>Neopterygii</taxon>
        <taxon>Teleostei</taxon>
        <taxon>Notacanthiformes</taxon>
        <taxon>Halosauridae</taxon>
        <taxon>Aldrovandia</taxon>
    </lineage>
</organism>
<dbReference type="EMBL" id="JAINUG010000767">
    <property type="protein sequence ID" value="KAJ8362096.1"/>
    <property type="molecule type" value="Genomic_DNA"/>
</dbReference>
<sequence>MSEDFSDQDWSSTGSLAHGHGLSLFTNLLTPAFHRQSLCFTPERQRHRFLLVDPPDRKWSLGTLNEKHCIQAR</sequence>
<comment type="caution">
    <text evidence="1">The sequence shown here is derived from an EMBL/GenBank/DDBJ whole genome shotgun (WGS) entry which is preliminary data.</text>
</comment>